<dbReference type="Gene3D" id="3.40.50.150">
    <property type="entry name" value="Vaccinia Virus protein VP39"/>
    <property type="match status" value="1"/>
</dbReference>
<evidence type="ECO:0000256" key="4">
    <source>
        <dbReference type="ARBA" id="ARBA00022679"/>
    </source>
</evidence>
<feature type="binding site" evidence="6">
    <location>
        <begin position="111"/>
        <end position="112"/>
    </location>
    <ligand>
        <name>S-adenosyl-L-methionine</name>
        <dbReference type="ChEBI" id="CHEBI:59789"/>
    </ligand>
</feature>
<dbReference type="Pfam" id="PF02527">
    <property type="entry name" value="GidB"/>
    <property type="match status" value="1"/>
</dbReference>
<proteinExistence type="inferred from homology"/>
<accession>A0ABS7WTN9</accession>
<evidence type="ECO:0000256" key="3">
    <source>
        <dbReference type="ARBA" id="ARBA00022603"/>
    </source>
</evidence>
<keyword evidence="5 6" id="KW-0949">S-adenosyl-L-methionine</keyword>
<keyword evidence="4 6" id="KW-0808">Transferase</keyword>
<dbReference type="PANTHER" id="PTHR31760:SF0">
    <property type="entry name" value="S-ADENOSYL-L-METHIONINE-DEPENDENT METHYLTRANSFERASES SUPERFAMILY PROTEIN"/>
    <property type="match status" value="1"/>
</dbReference>
<dbReference type="EC" id="2.1.1.-" evidence="6"/>
<dbReference type="EMBL" id="JACGBB010000035">
    <property type="protein sequence ID" value="MBZ7988133.1"/>
    <property type="molecule type" value="Genomic_DNA"/>
</dbReference>
<name>A0ABS7WTN9_9BACT</name>
<feature type="binding site" evidence="6">
    <location>
        <position position="125"/>
    </location>
    <ligand>
        <name>S-adenosyl-L-methionine</name>
        <dbReference type="ChEBI" id="CHEBI:59789"/>
    </ligand>
</feature>
<comment type="subcellular location">
    <subcellularLocation>
        <location evidence="6">Cytoplasm</location>
    </subcellularLocation>
</comment>
<dbReference type="GO" id="GO:0008168">
    <property type="term" value="F:methyltransferase activity"/>
    <property type="evidence" value="ECO:0007669"/>
    <property type="project" value="UniProtKB-KW"/>
</dbReference>
<gene>
    <name evidence="6 7" type="primary">rsmG</name>
    <name evidence="7" type="ORF">AVCANL283_08520</name>
</gene>
<dbReference type="PANTHER" id="PTHR31760">
    <property type="entry name" value="S-ADENOSYL-L-METHIONINE-DEPENDENT METHYLTRANSFERASES SUPERFAMILY PROTEIN"/>
    <property type="match status" value="1"/>
</dbReference>
<protein>
    <recommendedName>
        <fullName evidence="6">Ribosomal RNA small subunit methyltransferase G</fullName>
        <ecNumber evidence="6">2.1.1.-</ecNumber>
    </recommendedName>
    <alternativeName>
        <fullName evidence="6">16S rRNA 7-methylguanosine methyltransferase</fullName>
        <shortName evidence="6">16S rRNA m7G methyltransferase</shortName>
    </alternativeName>
</protein>
<evidence type="ECO:0000313" key="8">
    <source>
        <dbReference type="Proteomes" id="UP000786183"/>
    </source>
</evidence>
<comment type="similarity">
    <text evidence="6">Belongs to the methyltransferase superfamily. RNA methyltransferase RsmG family.</text>
</comment>
<dbReference type="SUPFAM" id="SSF53335">
    <property type="entry name" value="S-adenosyl-L-methionine-dependent methyltransferases"/>
    <property type="match status" value="1"/>
</dbReference>
<dbReference type="RefSeq" id="WP_172230415.1">
    <property type="nucleotide sequence ID" value="NZ_CP035946.1"/>
</dbReference>
<feature type="binding site" evidence="6">
    <location>
        <position position="60"/>
    </location>
    <ligand>
        <name>S-adenosyl-L-methionine</name>
        <dbReference type="ChEBI" id="CHEBI:59789"/>
    </ligand>
</feature>
<reference evidence="7 8" key="1">
    <citation type="submission" date="2020-07" db="EMBL/GenBank/DDBJ databases">
        <title>Transfer of Campylobacter canadensis to the novel genus Avispirillum gen. nov., that also includes two novel species recovered from migratory waterfowl: Avispirillum anseris sp. nov. and Avispirillum brantae sp. nov.</title>
        <authorList>
            <person name="Miller W.G."/>
            <person name="Chapman M.H."/>
            <person name="Yee E."/>
            <person name="Inglis G.D."/>
        </authorList>
    </citation>
    <scope>NUCLEOTIDE SEQUENCE [LARGE SCALE GENOMIC DNA]</scope>
    <source>
        <strain evidence="7 8">L283</strain>
    </source>
</reference>
<dbReference type="PIRSF" id="PIRSF003078">
    <property type="entry name" value="GidB"/>
    <property type="match status" value="1"/>
</dbReference>
<keyword evidence="8" id="KW-1185">Reference proteome</keyword>
<dbReference type="GO" id="GO:0032259">
    <property type="term" value="P:methylation"/>
    <property type="evidence" value="ECO:0007669"/>
    <property type="project" value="UniProtKB-KW"/>
</dbReference>
<dbReference type="Proteomes" id="UP000786183">
    <property type="component" value="Unassembled WGS sequence"/>
</dbReference>
<dbReference type="InterPro" id="IPR029063">
    <property type="entry name" value="SAM-dependent_MTases_sf"/>
</dbReference>
<sequence length="180" mass="21023">MQNGAYALNEFIKSYEDLFNKYNKVHNISRFKDIKNQAYDSISILEFVDFKDGSLIADIGSGAGFPAVFLAFVKKDCEFYLFEPNYKKAAFLNLIKINLSLPNIHICAKKVEDESLIKADYITSRAFARADIIIKLCENICKKDCEFIFYKGSFLQNELDKIKNYKIYEKEQRKFLHIYK</sequence>
<keyword evidence="3 6" id="KW-0489">Methyltransferase</keyword>
<dbReference type="InterPro" id="IPR003682">
    <property type="entry name" value="rRNA_ssu_MeTfrase_G"/>
</dbReference>
<keyword evidence="2 6" id="KW-0698">rRNA processing</keyword>
<comment type="caution">
    <text evidence="6">Lacks conserved residue(s) required for the propagation of feature annotation.</text>
</comment>
<evidence type="ECO:0000256" key="6">
    <source>
        <dbReference type="HAMAP-Rule" id="MF_00074"/>
    </source>
</evidence>
<feature type="binding site" evidence="6">
    <location>
        <position position="65"/>
    </location>
    <ligand>
        <name>S-adenosyl-L-methionine</name>
        <dbReference type="ChEBI" id="CHEBI:59789"/>
    </ligand>
</feature>
<comment type="caution">
    <text evidence="7">The sequence shown here is derived from an EMBL/GenBank/DDBJ whole genome shotgun (WGS) entry which is preliminary data.</text>
</comment>
<keyword evidence="1 6" id="KW-0963">Cytoplasm</keyword>
<evidence type="ECO:0000313" key="7">
    <source>
        <dbReference type="EMBL" id="MBZ7988133.1"/>
    </source>
</evidence>
<evidence type="ECO:0000256" key="5">
    <source>
        <dbReference type="ARBA" id="ARBA00022691"/>
    </source>
</evidence>
<evidence type="ECO:0000256" key="2">
    <source>
        <dbReference type="ARBA" id="ARBA00022552"/>
    </source>
</evidence>
<evidence type="ECO:0000256" key="1">
    <source>
        <dbReference type="ARBA" id="ARBA00022490"/>
    </source>
</evidence>
<dbReference type="NCBIfam" id="TIGR00138">
    <property type="entry name" value="rsmG_gidB"/>
    <property type="match status" value="1"/>
</dbReference>
<dbReference type="HAMAP" id="MF_00074">
    <property type="entry name" value="16SrRNA_methyltr_G"/>
    <property type="match status" value="1"/>
</dbReference>
<organism evidence="7 8">
    <name type="scientific">Campylobacter canadensis</name>
    <dbReference type="NCBI Taxonomy" id="449520"/>
    <lineage>
        <taxon>Bacteria</taxon>
        <taxon>Pseudomonadati</taxon>
        <taxon>Campylobacterota</taxon>
        <taxon>Epsilonproteobacteria</taxon>
        <taxon>Campylobacterales</taxon>
        <taxon>Campylobacteraceae</taxon>
        <taxon>Campylobacter</taxon>
    </lineage>
</organism>
<comment type="function">
    <text evidence="6">Specifically methylates the N7 position of a guanine in 16S rRNA.</text>
</comment>